<dbReference type="InterPro" id="IPR036388">
    <property type="entry name" value="WH-like_DNA-bd_sf"/>
</dbReference>
<dbReference type="InterPro" id="IPR036390">
    <property type="entry name" value="WH_DNA-bd_sf"/>
</dbReference>
<name>A0ABT2NHM5_9RHOB</name>
<dbReference type="InterPro" id="IPR000600">
    <property type="entry name" value="ROK"/>
</dbReference>
<dbReference type="PANTHER" id="PTHR18964:SF149">
    <property type="entry name" value="BIFUNCTIONAL UDP-N-ACETYLGLUCOSAMINE 2-EPIMERASE_N-ACETYLMANNOSAMINE KINASE"/>
    <property type="match status" value="1"/>
</dbReference>
<dbReference type="SUPFAM" id="SSF53067">
    <property type="entry name" value="Actin-like ATPase domain"/>
    <property type="match status" value="1"/>
</dbReference>
<dbReference type="Gene3D" id="3.30.420.40">
    <property type="match status" value="2"/>
</dbReference>
<evidence type="ECO:0000313" key="2">
    <source>
        <dbReference type="EMBL" id="MCT8328412.1"/>
    </source>
</evidence>
<evidence type="ECO:0000313" key="3">
    <source>
        <dbReference type="Proteomes" id="UP001205601"/>
    </source>
</evidence>
<reference evidence="3" key="1">
    <citation type="submission" date="2023-07" db="EMBL/GenBank/DDBJ databases">
        <title>Defluviimonas sediminis sp. nov., isolated from mangrove sediment.</title>
        <authorList>
            <person name="Liu L."/>
            <person name="Li J."/>
            <person name="Huang Y."/>
            <person name="Pan J."/>
            <person name="Li M."/>
        </authorList>
    </citation>
    <scope>NUCLEOTIDE SEQUENCE [LARGE SCALE GENOMIC DNA]</scope>
    <source>
        <strain evidence="3">FT324</strain>
    </source>
</reference>
<organism evidence="2 3">
    <name type="scientific">Albidovulum sediminis</name>
    <dbReference type="NCBI Taxonomy" id="3066345"/>
    <lineage>
        <taxon>Bacteria</taxon>
        <taxon>Pseudomonadati</taxon>
        <taxon>Pseudomonadota</taxon>
        <taxon>Alphaproteobacteria</taxon>
        <taxon>Rhodobacterales</taxon>
        <taxon>Paracoccaceae</taxon>
        <taxon>Albidovulum</taxon>
    </lineage>
</organism>
<dbReference type="Pfam" id="PF00480">
    <property type="entry name" value="ROK"/>
    <property type="match status" value="1"/>
</dbReference>
<dbReference type="SUPFAM" id="SSF46785">
    <property type="entry name" value="Winged helix' DNA-binding domain"/>
    <property type="match status" value="1"/>
</dbReference>
<dbReference type="Pfam" id="PF13412">
    <property type="entry name" value="HTH_24"/>
    <property type="match status" value="1"/>
</dbReference>
<evidence type="ECO:0000256" key="1">
    <source>
        <dbReference type="ARBA" id="ARBA00006479"/>
    </source>
</evidence>
<sequence>MDATTIRDPMGGANQSGIRDHNERLVLSLIQRHGGLPSAEIARRSNLSAQTVSIIIRALEKDGLLVRGEPIRGKVGKPSIPMTLRPDGVLSLGLNIGRKSIDLVLIDLVGTIRAQIKRTYPYPTPAVLTAFLRDHFEAILSGLSADERRRVAGIGVAEPFELWNWLDVVHAPKEDMLLWRDFDVAAAVAAITGLPVTIKNDATAACTAEHVFGRGREFADYAYFFIGSFIGGGVVLNDTVYAGRTGNAGAFGSIPVATETGAQQLIHHASLYLLERRLERSGLDPSLIWRPDADWSAFGPPLDDWLDHTARHLALGAVAVSSVIDFETVIIDANCPDAVRAAIVARTRAALRTIDTQGIGEPVITEAAVGRNARAIGAAALPVIERYLLAQPLFG</sequence>
<accession>A0ABT2NHM5</accession>
<dbReference type="Proteomes" id="UP001205601">
    <property type="component" value="Unassembled WGS sequence"/>
</dbReference>
<proteinExistence type="inferred from homology"/>
<keyword evidence="3" id="KW-1185">Reference proteome</keyword>
<comment type="similarity">
    <text evidence="1">Belongs to the ROK (NagC/XylR) family.</text>
</comment>
<dbReference type="Gene3D" id="1.10.10.10">
    <property type="entry name" value="Winged helix-like DNA-binding domain superfamily/Winged helix DNA-binding domain"/>
    <property type="match status" value="1"/>
</dbReference>
<dbReference type="InterPro" id="IPR043129">
    <property type="entry name" value="ATPase_NBD"/>
</dbReference>
<dbReference type="PANTHER" id="PTHR18964">
    <property type="entry name" value="ROK (REPRESSOR, ORF, KINASE) FAMILY"/>
    <property type="match status" value="1"/>
</dbReference>
<gene>
    <name evidence="2" type="ORF">N5I32_02685</name>
</gene>
<dbReference type="EMBL" id="JAOCQF010000001">
    <property type="protein sequence ID" value="MCT8328412.1"/>
    <property type="molecule type" value="Genomic_DNA"/>
</dbReference>
<comment type="caution">
    <text evidence="2">The sequence shown here is derived from an EMBL/GenBank/DDBJ whole genome shotgun (WGS) entry which is preliminary data.</text>
</comment>
<protein>
    <submittedName>
        <fullName evidence="2">ROK family transcriptional regulator</fullName>
    </submittedName>
</protein>
<dbReference type="RefSeq" id="WP_261493844.1">
    <property type="nucleotide sequence ID" value="NZ_JAOCQF010000001.1"/>
</dbReference>